<feature type="region of interest" description="Disordered" evidence="4">
    <location>
        <begin position="362"/>
        <end position="451"/>
    </location>
</feature>
<reference evidence="6" key="1">
    <citation type="submission" date="2021-03" db="EMBL/GenBank/DDBJ databases">
        <authorList>
            <person name="Li Z."/>
            <person name="Yang C."/>
        </authorList>
    </citation>
    <scope>NUCLEOTIDE SEQUENCE</scope>
    <source>
        <strain evidence="6">Dzin_1.0</strain>
        <tissue evidence="6">Leaf</tissue>
    </source>
</reference>
<dbReference type="AlphaFoldDB" id="A0A9D5D3S3"/>
<gene>
    <name evidence="6" type="ORF">J5N97_002273</name>
</gene>
<dbReference type="PANTHER" id="PTHR32295">
    <property type="entry name" value="IQ-DOMAIN 5-RELATED"/>
    <property type="match status" value="1"/>
</dbReference>
<comment type="subunit">
    <text evidence="3">Binds to multiple calmodulin (CaM) in the presence of Ca(2+) and CaM-like proteins.</text>
</comment>
<dbReference type="InterPro" id="IPR025064">
    <property type="entry name" value="DUF4005"/>
</dbReference>
<proteinExistence type="inferred from homology"/>
<comment type="caution">
    <text evidence="6">The sequence shown here is derived from an EMBL/GenBank/DDBJ whole genome shotgun (WGS) entry which is preliminary data.</text>
</comment>
<feature type="compositionally biased region" description="Pro residues" evidence="4">
    <location>
        <begin position="52"/>
        <end position="61"/>
    </location>
</feature>
<feature type="region of interest" description="Disordered" evidence="4">
    <location>
        <begin position="20"/>
        <end position="65"/>
    </location>
</feature>
<dbReference type="OrthoDB" id="1923765at2759"/>
<accession>A0A9D5D3S3</accession>
<feature type="compositionally biased region" description="Basic residues" evidence="4">
    <location>
        <begin position="25"/>
        <end position="34"/>
    </location>
</feature>
<dbReference type="PANTHER" id="PTHR32295:SF216">
    <property type="entry name" value="PROTEIN IQ-DOMAIN 3"/>
    <property type="match status" value="1"/>
</dbReference>
<evidence type="ECO:0000256" key="3">
    <source>
        <dbReference type="ARBA" id="ARBA00024378"/>
    </source>
</evidence>
<keyword evidence="1" id="KW-0112">Calmodulin-binding</keyword>
<evidence type="ECO:0000313" key="7">
    <source>
        <dbReference type="Proteomes" id="UP001085076"/>
    </source>
</evidence>
<feature type="domain" description="DUF4005" evidence="5">
    <location>
        <begin position="360"/>
        <end position="427"/>
    </location>
</feature>
<evidence type="ECO:0000313" key="6">
    <source>
        <dbReference type="EMBL" id="KAJ0983917.1"/>
    </source>
</evidence>
<comment type="similarity">
    <text evidence="2">Belongs to the IQD family.</text>
</comment>
<keyword evidence="7" id="KW-1185">Reference proteome</keyword>
<sequence length="451" mass="49722">MGKRAKLLIAVKKVFSCESKENKNKKSSKWRKGCCGKGFDESSHGTAQETSIPPPPNPPPASTQEIKIASNGQDQNQHAYSVALASAVAAEAAAVAAQAAAEVVRLTNSVKISGSSKEELAAIKIQTAFRAYLARKALRSLRGLVRLKSLIQGNAIKRQTANTLHCTQTMARIQSQIHTRRKQMFEEKQASLKQLRMNREKELEKLRAGEEWDDSILSKEKIEAGLMDKQEAAIRRERAMAYAFSHQWKTASRTVKSTFSDPSNPNWGWSWTERWMAARPWESRSVMDKEVNSDIASTKSAVRPSSRQSPSTPASRASSIVGRKTKPASPRGSLRTPDDDSRSVVSINSERHRRYCLTASSVRDDESLASSSSVPSYMASTESTKARSRLQSPLAKPASPDMKSVMSAKKRLSFSASEKQNVSPARARRHSGPPKIDINTLKKDSPTRSQA</sequence>
<dbReference type="Proteomes" id="UP001085076">
    <property type="component" value="Miscellaneous, Linkage group lg01"/>
</dbReference>
<feature type="compositionally biased region" description="Low complexity" evidence="4">
    <location>
        <begin position="368"/>
        <end position="380"/>
    </location>
</feature>
<dbReference type="CDD" id="cd23767">
    <property type="entry name" value="IQCD"/>
    <property type="match status" value="1"/>
</dbReference>
<evidence type="ECO:0000256" key="2">
    <source>
        <dbReference type="ARBA" id="ARBA00024341"/>
    </source>
</evidence>
<name>A0A9D5D3S3_9LILI</name>
<dbReference type="EMBL" id="JAGGNH010000001">
    <property type="protein sequence ID" value="KAJ0983917.1"/>
    <property type="molecule type" value="Genomic_DNA"/>
</dbReference>
<organism evidence="6 7">
    <name type="scientific">Dioscorea zingiberensis</name>
    <dbReference type="NCBI Taxonomy" id="325984"/>
    <lineage>
        <taxon>Eukaryota</taxon>
        <taxon>Viridiplantae</taxon>
        <taxon>Streptophyta</taxon>
        <taxon>Embryophyta</taxon>
        <taxon>Tracheophyta</taxon>
        <taxon>Spermatophyta</taxon>
        <taxon>Magnoliopsida</taxon>
        <taxon>Liliopsida</taxon>
        <taxon>Dioscoreales</taxon>
        <taxon>Dioscoreaceae</taxon>
        <taxon>Dioscorea</taxon>
    </lineage>
</organism>
<dbReference type="SMART" id="SM00015">
    <property type="entry name" value="IQ"/>
    <property type="match status" value="1"/>
</dbReference>
<evidence type="ECO:0000259" key="5">
    <source>
        <dbReference type="Pfam" id="PF13178"/>
    </source>
</evidence>
<dbReference type="Pfam" id="PF13178">
    <property type="entry name" value="DUF4005"/>
    <property type="match status" value="1"/>
</dbReference>
<evidence type="ECO:0000256" key="4">
    <source>
        <dbReference type="SAM" id="MobiDB-lite"/>
    </source>
</evidence>
<feature type="compositionally biased region" description="Polar residues" evidence="4">
    <location>
        <begin position="294"/>
        <end position="318"/>
    </location>
</feature>
<protein>
    <recommendedName>
        <fullName evidence="5">DUF4005 domain-containing protein</fullName>
    </recommendedName>
</protein>
<feature type="compositionally biased region" description="Polar residues" evidence="4">
    <location>
        <begin position="414"/>
        <end position="423"/>
    </location>
</feature>
<reference evidence="6" key="2">
    <citation type="journal article" date="2022" name="Hortic Res">
        <title>The genome of Dioscorea zingiberensis sheds light on the biosynthesis, origin and evolution of the medicinally important diosgenin saponins.</title>
        <authorList>
            <person name="Li Y."/>
            <person name="Tan C."/>
            <person name="Li Z."/>
            <person name="Guo J."/>
            <person name="Li S."/>
            <person name="Chen X."/>
            <person name="Wang C."/>
            <person name="Dai X."/>
            <person name="Yang H."/>
            <person name="Song W."/>
            <person name="Hou L."/>
            <person name="Xu J."/>
            <person name="Tong Z."/>
            <person name="Xu A."/>
            <person name="Yuan X."/>
            <person name="Wang W."/>
            <person name="Yang Q."/>
            <person name="Chen L."/>
            <person name="Sun Z."/>
            <person name="Wang K."/>
            <person name="Pan B."/>
            <person name="Chen J."/>
            <person name="Bao Y."/>
            <person name="Liu F."/>
            <person name="Qi X."/>
            <person name="Gang D.R."/>
            <person name="Wen J."/>
            <person name="Li J."/>
        </authorList>
    </citation>
    <scope>NUCLEOTIDE SEQUENCE</scope>
    <source>
        <strain evidence="6">Dzin_1.0</strain>
    </source>
</reference>
<dbReference type="GO" id="GO:0005516">
    <property type="term" value="F:calmodulin binding"/>
    <property type="evidence" value="ECO:0007669"/>
    <property type="project" value="UniProtKB-KW"/>
</dbReference>
<evidence type="ECO:0000256" key="1">
    <source>
        <dbReference type="ARBA" id="ARBA00022860"/>
    </source>
</evidence>
<dbReference type="InterPro" id="IPR000048">
    <property type="entry name" value="IQ_motif_EF-hand-BS"/>
</dbReference>
<feature type="compositionally biased region" description="Basic and acidic residues" evidence="4">
    <location>
        <begin position="440"/>
        <end position="451"/>
    </location>
</feature>
<feature type="region of interest" description="Disordered" evidence="4">
    <location>
        <begin position="290"/>
        <end position="347"/>
    </location>
</feature>
<dbReference type="Pfam" id="PF00612">
    <property type="entry name" value="IQ"/>
    <property type="match status" value="1"/>
</dbReference>
<dbReference type="PROSITE" id="PS50096">
    <property type="entry name" value="IQ"/>
    <property type="match status" value="1"/>
</dbReference>